<dbReference type="PROSITE" id="PS50995">
    <property type="entry name" value="HTH_MARR_2"/>
    <property type="match status" value="1"/>
</dbReference>
<dbReference type="PANTHER" id="PTHR33164:SF101">
    <property type="entry name" value="TRANSCRIPTIONAL REPRESSOR MPRA"/>
    <property type="match status" value="1"/>
</dbReference>
<dbReference type="InterPro" id="IPR036390">
    <property type="entry name" value="WH_DNA-bd_sf"/>
</dbReference>
<dbReference type="InterPro" id="IPR039422">
    <property type="entry name" value="MarR/SlyA-like"/>
</dbReference>
<dbReference type="Gene3D" id="1.10.10.10">
    <property type="entry name" value="Winged helix-like DNA-binding domain superfamily/Winged helix DNA-binding domain"/>
    <property type="match status" value="1"/>
</dbReference>
<accession>A0ABZ2J5I2</accession>
<dbReference type="Pfam" id="PF12802">
    <property type="entry name" value="MarR_2"/>
    <property type="match status" value="1"/>
</dbReference>
<evidence type="ECO:0000313" key="3">
    <source>
        <dbReference type="Proteomes" id="UP001375370"/>
    </source>
</evidence>
<reference evidence="2 3" key="1">
    <citation type="submission" date="2024-03" db="EMBL/GenBank/DDBJ databases">
        <title>A Dehalogenimonas Isolated from Estuarine Sediments Dihaloeliminates Chlorinated Alkanes.</title>
        <authorList>
            <person name="Yang Y."/>
            <person name="Wang H."/>
        </authorList>
    </citation>
    <scope>NUCLEOTIDE SEQUENCE [LARGE SCALE GENOMIC DNA]</scope>
    <source>
        <strain evidence="2 3">W</strain>
    </source>
</reference>
<dbReference type="PRINTS" id="PR00598">
    <property type="entry name" value="HTHMARR"/>
</dbReference>
<dbReference type="SUPFAM" id="SSF46785">
    <property type="entry name" value="Winged helix' DNA-binding domain"/>
    <property type="match status" value="1"/>
</dbReference>
<gene>
    <name evidence="2" type="ORF">V8247_03895</name>
</gene>
<evidence type="ECO:0000313" key="2">
    <source>
        <dbReference type="EMBL" id="WWX26120.1"/>
    </source>
</evidence>
<keyword evidence="3" id="KW-1185">Reference proteome</keyword>
<dbReference type="Proteomes" id="UP001375370">
    <property type="component" value="Chromosome"/>
</dbReference>
<dbReference type="RefSeq" id="WP_338738970.1">
    <property type="nucleotide sequence ID" value="NZ_CP146612.1"/>
</dbReference>
<feature type="domain" description="HTH marR-type" evidence="1">
    <location>
        <begin position="1"/>
        <end position="139"/>
    </location>
</feature>
<dbReference type="PANTHER" id="PTHR33164">
    <property type="entry name" value="TRANSCRIPTIONAL REGULATOR, MARR FAMILY"/>
    <property type="match status" value="1"/>
</dbReference>
<dbReference type="SMART" id="SM00347">
    <property type="entry name" value="HTH_MARR"/>
    <property type="match status" value="1"/>
</dbReference>
<dbReference type="InterPro" id="IPR000835">
    <property type="entry name" value="HTH_MarR-typ"/>
</dbReference>
<protein>
    <submittedName>
        <fullName evidence="2">MarR family transcriptional regulator</fullName>
    </submittedName>
</protein>
<proteinExistence type="predicted"/>
<organism evidence="2 3">
    <name type="scientific">Candidatus Dehalogenimonas loeffleri</name>
    <dbReference type="NCBI Taxonomy" id="3127115"/>
    <lineage>
        <taxon>Bacteria</taxon>
        <taxon>Bacillati</taxon>
        <taxon>Chloroflexota</taxon>
        <taxon>Dehalococcoidia</taxon>
        <taxon>Dehalococcoidales</taxon>
        <taxon>Dehalococcoidaceae</taxon>
        <taxon>Dehalogenimonas</taxon>
    </lineage>
</organism>
<name>A0ABZ2J5I2_9CHLR</name>
<evidence type="ECO:0000259" key="1">
    <source>
        <dbReference type="PROSITE" id="PS50995"/>
    </source>
</evidence>
<dbReference type="InterPro" id="IPR036388">
    <property type="entry name" value="WH-like_DNA-bd_sf"/>
</dbReference>
<sequence length="149" mass="16879">MNTKNEEAFENALTNLQHVLIARRVLASDEQVRLNWNHFNIMALVKEHGSILPSQISDELRLSRPTTSKYLKYLKAHGLISTSTSKNDHRSYTIHLTSLSKQIIQNIFKGQHDNVKLALNVLTTNEAEQFARTAVKITAALDNESLKTI</sequence>
<dbReference type="EMBL" id="CP146612">
    <property type="protein sequence ID" value="WWX26120.1"/>
    <property type="molecule type" value="Genomic_DNA"/>
</dbReference>